<comment type="caution">
    <text evidence="1">The sequence shown here is derived from an EMBL/GenBank/DDBJ whole genome shotgun (WGS) entry which is preliminary data.</text>
</comment>
<keyword evidence="2" id="KW-1185">Reference proteome</keyword>
<protein>
    <recommendedName>
        <fullName evidence="3">Replication protein</fullName>
    </recommendedName>
</protein>
<evidence type="ECO:0000313" key="2">
    <source>
        <dbReference type="Proteomes" id="UP000482209"/>
    </source>
</evidence>
<evidence type="ECO:0008006" key="3">
    <source>
        <dbReference type="Google" id="ProtNLM"/>
    </source>
</evidence>
<sequence length="117" mass="13934">MATGKRTKVTPFQPWETKHADGVEKRYFRLGASIMASEPMRDLSASAFRIYCYMRIESAGKRSFKFPYTKYKSFMSRPTFFKALKELEEHGFIEVVQHNRNLRKSNIYMFSDKWKQL</sequence>
<organism evidence="1 2">
    <name type="scientific">Velocimicrobium porci</name>
    <dbReference type="NCBI Taxonomy" id="2606634"/>
    <lineage>
        <taxon>Bacteria</taxon>
        <taxon>Bacillati</taxon>
        <taxon>Bacillota</taxon>
        <taxon>Clostridia</taxon>
        <taxon>Lachnospirales</taxon>
        <taxon>Lachnospiraceae</taxon>
        <taxon>Velocimicrobium</taxon>
    </lineage>
</organism>
<dbReference type="EMBL" id="VUMT01000014">
    <property type="protein sequence ID" value="MSS64173.1"/>
    <property type="molecule type" value="Genomic_DNA"/>
</dbReference>
<gene>
    <name evidence="1" type="ORF">FYJ58_09835</name>
</gene>
<name>A0A6L5Y245_9FIRM</name>
<reference evidence="1 2" key="1">
    <citation type="submission" date="2019-08" db="EMBL/GenBank/DDBJ databases">
        <title>In-depth cultivation of the pig gut microbiome towards novel bacterial diversity and tailored functional studies.</title>
        <authorList>
            <person name="Wylensek D."/>
            <person name="Hitch T.C.A."/>
            <person name="Clavel T."/>
        </authorList>
    </citation>
    <scope>NUCLEOTIDE SEQUENCE [LARGE SCALE GENOMIC DNA]</scope>
    <source>
        <strain evidence="1 2">WCA-693-APC-MOT-I</strain>
    </source>
</reference>
<accession>A0A6L5Y245</accession>
<proteinExistence type="predicted"/>
<dbReference type="RefSeq" id="WP_154519572.1">
    <property type="nucleotide sequence ID" value="NZ_VUMT01000014.1"/>
</dbReference>
<evidence type="ECO:0000313" key="1">
    <source>
        <dbReference type="EMBL" id="MSS64173.1"/>
    </source>
</evidence>
<dbReference type="AlphaFoldDB" id="A0A6L5Y245"/>
<dbReference type="Proteomes" id="UP000482209">
    <property type="component" value="Unassembled WGS sequence"/>
</dbReference>